<feature type="transmembrane region" description="Helical" evidence="1">
    <location>
        <begin position="12"/>
        <end position="35"/>
    </location>
</feature>
<accession>Q12M10</accession>
<reference evidence="2 3" key="1">
    <citation type="submission" date="2006-03" db="EMBL/GenBank/DDBJ databases">
        <title>Complete sequence of Shewanella denitrificans OS217.</title>
        <authorList>
            <consortium name="US DOE Joint Genome Institute"/>
            <person name="Copeland A."/>
            <person name="Lucas S."/>
            <person name="Lapidus A."/>
            <person name="Barry K."/>
            <person name="Detter J.C."/>
            <person name="Glavina del Rio T."/>
            <person name="Hammon N."/>
            <person name="Israni S."/>
            <person name="Dalin E."/>
            <person name="Tice H."/>
            <person name="Pitluck S."/>
            <person name="Brettin T."/>
            <person name="Bruce D."/>
            <person name="Han C."/>
            <person name="Tapia R."/>
            <person name="Gilna P."/>
            <person name="Kiss H."/>
            <person name="Schmutz J."/>
            <person name="Larimer F."/>
            <person name="Land M."/>
            <person name="Hauser L."/>
            <person name="Kyrpides N."/>
            <person name="Lykidis A."/>
            <person name="Richardson P."/>
        </authorList>
    </citation>
    <scope>NUCLEOTIDE SEQUENCE [LARGE SCALE GENOMIC DNA]</scope>
    <source>
        <strain evidence="3">OS217 / ATCC BAA-1090 / DSM 15013</strain>
    </source>
</reference>
<dbReference type="EMBL" id="CP000302">
    <property type="protein sequence ID" value="ABE55516.1"/>
    <property type="molecule type" value="Genomic_DNA"/>
</dbReference>
<dbReference type="HOGENOM" id="CLU_1685241_0_0_6"/>
<dbReference type="Proteomes" id="UP000001982">
    <property type="component" value="Chromosome"/>
</dbReference>
<feature type="transmembrane region" description="Helical" evidence="1">
    <location>
        <begin position="89"/>
        <end position="113"/>
    </location>
</feature>
<keyword evidence="1" id="KW-1133">Transmembrane helix</keyword>
<dbReference type="OrthoDB" id="7356530at2"/>
<organism evidence="2 3">
    <name type="scientific">Shewanella denitrificans (strain OS217 / ATCC BAA-1090 / DSM 15013)</name>
    <dbReference type="NCBI Taxonomy" id="318161"/>
    <lineage>
        <taxon>Bacteria</taxon>
        <taxon>Pseudomonadati</taxon>
        <taxon>Pseudomonadota</taxon>
        <taxon>Gammaproteobacteria</taxon>
        <taxon>Alteromonadales</taxon>
        <taxon>Shewanellaceae</taxon>
        <taxon>Shewanella</taxon>
    </lineage>
</organism>
<evidence type="ECO:0000313" key="2">
    <source>
        <dbReference type="EMBL" id="ABE55516.1"/>
    </source>
</evidence>
<proteinExistence type="predicted"/>
<feature type="transmembrane region" description="Helical" evidence="1">
    <location>
        <begin position="134"/>
        <end position="157"/>
    </location>
</feature>
<dbReference type="KEGG" id="sdn:Sden_2236"/>
<evidence type="ECO:0000313" key="3">
    <source>
        <dbReference type="Proteomes" id="UP000001982"/>
    </source>
</evidence>
<evidence type="ECO:0000256" key="1">
    <source>
        <dbReference type="SAM" id="Phobius"/>
    </source>
</evidence>
<dbReference type="RefSeq" id="WP_011496669.1">
    <property type="nucleotide sequence ID" value="NC_007954.1"/>
</dbReference>
<gene>
    <name evidence="2" type="ordered locus">Sden_2236</name>
</gene>
<evidence type="ECO:0008006" key="4">
    <source>
        <dbReference type="Google" id="ProtNLM"/>
    </source>
</evidence>
<dbReference type="AlphaFoldDB" id="Q12M10"/>
<sequence length="159" mass="18316">MNFQYFIIAKALHVLAIVFWIGGVAFVTTVLIPALRRDADADQRLTQFERLEGCFSTQAKLSTLVAGASGFYMLHVMNAWSRLLEPSQWWLHLMIFVWTLFSLVLFVLEPLFLHRWFHTQAIQNSRRTFKVLQLMHLVLLSLSLAALFAGMIAAHGYQF</sequence>
<keyword evidence="1" id="KW-0812">Transmembrane</keyword>
<protein>
    <recommendedName>
        <fullName evidence="4">Copper resistance protein D domain-containing protein</fullName>
    </recommendedName>
</protein>
<dbReference type="eggNOG" id="ENOG50317EK">
    <property type="taxonomic scope" value="Bacteria"/>
</dbReference>
<keyword evidence="1" id="KW-0472">Membrane</keyword>
<name>Q12M10_SHEDO</name>
<keyword evidence="3" id="KW-1185">Reference proteome</keyword>